<keyword evidence="2" id="KW-0342">GTP-binding</keyword>
<name>D7EB96_METEZ</name>
<dbReference type="Gene3D" id="1.20.120.1190">
    <property type="match status" value="1"/>
</dbReference>
<dbReference type="PRINTS" id="PR00326">
    <property type="entry name" value="GTP1OBG"/>
</dbReference>
<dbReference type="InterPro" id="IPR027417">
    <property type="entry name" value="P-loop_NTPase"/>
</dbReference>
<dbReference type="OrthoDB" id="147673at2157"/>
<dbReference type="Proteomes" id="UP000000391">
    <property type="component" value="Chromosome"/>
</dbReference>
<evidence type="ECO:0000259" key="3">
    <source>
        <dbReference type="PROSITE" id="PS51710"/>
    </source>
</evidence>
<dbReference type="InterPro" id="IPR041623">
    <property type="entry name" value="NOG1_N"/>
</dbReference>
<dbReference type="SUPFAM" id="SSF52540">
    <property type="entry name" value="P-loop containing nucleoside triphosphate hydrolases"/>
    <property type="match status" value="1"/>
</dbReference>
<dbReference type="Gene3D" id="3.40.50.300">
    <property type="entry name" value="P-loop containing nucleotide triphosphate hydrolases"/>
    <property type="match status" value="1"/>
</dbReference>
<evidence type="ECO:0000313" key="4">
    <source>
        <dbReference type="EMBL" id="ADI74613.1"/>
    </source>
</evidence>
<dbReference type="KEGG" id="mev:Metev_1776"/>
<organism evidence="4 5">
    <name type="scientific">Methanohalobium evestigatum (strain ATCC BAA-1072 / DSM 3721 / NBRC 107634 / OCM 161 / Z-7303)</name>
    <dbReference type="NCBI Taxonomy" id="644295"/>
    <lineage>
        <taxon>Archaea</taxon>
        <taxon>Methanobacteriati</taxon>
        <taxon>Methanobacteriota</taxon>
        <taxon>Stenosarchaea group</taxon>
        <taxon>Methanomicrobia</taxon>
        <taxon>Methanosarcinales</taxon>
        <taxon>Methanosarcinaceae</taxon>
        <taxon>Methanohalobium</taxon>
    </lineage>
</organism>
<dbReference type="Pfam" id="PF17835">
    <property type="entry name" value="NOG1_N"/>
    <property type="match status" value="1"/>
</dbReference>
<evidence type="ECO:0000256" key="1">
    <source>
        <dbReference type="ARBA" id="ARBA00022741"/>
    </source>
</evidence>
<evidence type="ECO:0000313" key="5">
    <source>
        <dbReference type="Proteomes" id="UP000000391"/>
    </source>
</evidence>
<dbReference type="InterPro" id="IPR010674">
    <property type="entry name" value="NOG1_Rossman_fold_dom"/>
</dbReference>
<dbReference type="GeneID" id="9347429"/>
<dbReference type="InterPro" id="IPR031167">
    <property type="entry name" value="G_OBG"/>
</dbReference>
<feature type="domain" description="OBG-type G" evidence="3">
    <location>
        <begin position="161"/>
        <end position="328"/>
    </location>
</feature>
<evidence type="ECO:0000256" key="2">
    <source>
        <dbReference type="ARBA" id="ARBA00023134"/>
    </source>
</evidence>
<dbReference type="RefSeq" id="WP_013195178.1">
    <property type="nucleotide sequence ID" value="NC_014253.1"/>
</dbReference>
<protein>
    <submittedName>
        <fullName evidence="4">Nucleolar GTP-binding-1 domain protein</fullName>
    </submittedName>
</protein>
<sequence>MIFEKIHSVPTSDELLDKAFRRASRARRGKVIKNMKSNREAYESMILTSANILSDNLANIVRRFPDFDELSDFYYDLADVIVGVDKLKKSLGSVNWASEKIHDMGREQIGKIRSSNNPQSIQKEVYGRMSSIMKSIDKDLKFLNEARNTLRKLPDVDVDAPTIVVAGYPNTGKSSFVALATKARPEVAIYPFTTKGISIGHFTRDNIRYQVIDTPGLLDRPMSDRNDIELQAITALKHLGSVLLYLVDASETCGYTVDDQKRLYEEIKQQFDLPMFAVSNKSDLPEFQELDFVDMEMSTVTSEGVEEVVNNLVDMIGAKQEFFKDIPH</sequence>
<dbReference type="EMBL" id="CP002069">
    <property type="protein sequence ID" value="ADI74613.1"/>
    <property type="molecule type" value="Genomic_DNA"/>
</dbReference>
<dbReference type="PANTHER" id="PTHR45759">
    <property type="entry name" value="NUCLEOLAR GTP-BINDING PROTEIN 1"/>
    <property type="match status" value="1"/>
</dbReference>
<proteinExistence type="predicted"/>
<accession>D7EB96</accession>
<dbReference type="Pfam" id="PF06858">
    <property type="entry name" value="NOG1"/>
    <property type="match status" value="1"/>
</dbReference>
<dbReference type="STRING" id="644295.Metev_1776"/>
<keyword evidence="1" id="KW-0547">Nucleotide-binding</keyword>
<dbReference type="AlphaFoldDB" id="D7EB96"/>
<dbReference type="InterPro" id="IPR006073">
    <property type="entry name" value="GTP-bd"/>
</dbReference>
<keyword evidence="5" id="KW-1185">Reference proteome</keyword>
<dbReference type="CDD" id="cd01897">
    <property type="entry name" value="NOG"/>
    <property type="match status" value="1"/>
</dbReference>
<reference evidence="4 5" key="1">
    <citation type="submission" date="2010-06" db="EMBL/GenBank/DDBJ databases">
        <title>Complete sequence chromosome of Methanohalobium evestigatum Z-7303.</title>
        <authorList>
            <consortium name="US DOE Joint Genome Institute"/>
            <person name="Lucas S."/>
            <person name="Copeland A."/>
            <person name="Lapidus A."/>
            <person name="Cheng J.-F."/>
            <person name="Bruce D."/>
            <person name="Goodwin L."/>
            <person name="Pitluck S."/>
            <person name="Saunders E."/>
            <person name="Detter J.C."/>
            <person name="Han C."/>
            <person name="Tapia R."/>
            <person name="Land M."/>
            <person name="Hauser L."/>
            <person name="Kyrpides N."/>
            <person name="Mikhailova N."/>
            <person name="Sieprawska-Lupa M."/>
            <person name="Whitman W.B."/>
            <person name="Anderson I."/>
            <person name="Woyke T."/>
        </authorList>
    </citation>
    <scope>NUCLEOTIDE SEQUENCE [LARGE SCALE GENOMIC DNA]</scope>
    <source>
        <strain evidence="5">ATCC BAA-1072 / DSM 3721 / NBRC 107634 / OCM 161 / Z-7303</strain>
    </source>
</reference>
<dbReference type="PROSITE" id="PS51710">
    <property type="entry name" value="G_OBG"/>
    <property type="match status" value="1"/>
</dbReference>
<gene>
    <name evidence="4" type="ordered locus">Metev_1776</name>
</gene>
<dbReference type="GO" id="GO:0005525">
    <property type="term" value="F:GTP binding"/>
    <property type="evidence" value="ECO:0007669"/>
    <property type="project" value="UniProtKB-KW"/>
</dbReference>
<dbReference type="HOGENOM" id="CLU_011784_0_0_2"/>